<organism evidence="1 2">
    <name type="scientific">Tilletia walkeri</name>
    <dbReference type="NCBI Taxonomy" id="117179"/>
    <lineage>
        <taxon>Eukaryota</taxon>
        <taxon>Fungi</taxon>
        <taxon>Dikarya</taxon>
        <taxon>Basidiomycota</taxon>
        <taxon>Ustilaginomycotina</taxon>
        <taxon>Exobasidiomycetes</taxon>
        <taxon>Tilletiales</taxon>
        <taxon>Tilletiaceae</taxon>
        <taxon>Tilletia</taxon>
    </lineage>
</organism>
<comment type="caution">
    <text evidence="1">The sequence shown here is derived from an EMBL/GenBank/DDBJ whole genome shotgun (WGS) entry which is preliminary data.</text>
</comment>
<protein>
    <submittedName>
        <fullName evidence="1">Uncharacterized protein</fullName>
    </submittedName>
</protein>
<dbReference type="AlphaFoldDB" id="A0A8X7N6Y2"/>
<reference evidence="1" key="1">
    <citation type="submission" date="2016-04" db="EMBL/GenBank/DDBJ databases">
        <authorList>
            <person name="Nguyen H.D."/>
            <person name="Samba Siva P."/>
            <person name="Cullis J."/>
            <person name="Levesque C.A."/>
            <person name="Hambleton S."/>
        </authorList>
    </citation>
    <scope>NUCLEOTIDE SEQUENCE</scope>
    <source>
        <strain evidence="1">DAOMC 236422</strain>
    </source>
</reference>
<accession>A0A8X7N6Y2</accession>
<evidence type="ECO:0000313" key="2">
    <source>
        <dbReference type="Proteomes" id="UP000078113"/>
    </source>
</evidence>
<name>A0A8X7N6Y2_9BASI</name>
<evidence type="ECO:0000313" key="1">
    <source>
        <dbReference type="EMBL" id="KAE8267503.1"/>
    </source>
</evidence>
<gene>
    <name evidence="1" type="ORF">A4X09_0g4843</name>
</gene>
<reference evidence="1" key="2">
    <citation type="journal article" date="2019" name="IMA Fungus">
        <title>Genome sequencing and comparison of five Tilletia species to identify candidate genes for the detection of regulated species infecting wheat.</title>
        <authorList>
            <person name="Nguyen H.D.T."/>
            <person name="Sultana T."/>
            <person name="Kesanakurti P."/>
            <person name="Hambleton S."/>
        </authorList>
    </citation>
    <scope>NUCLEOTIDE SEQUENCE</scope>
    <source>
        <strain evidence="1">DAOMC 236422</strain>
    </source>
</reference>
<proteinExistence type="predicted"/>
<keyword evidence="2" id="KW-1185">Reference proteome</keyword>
<dbReference type="EMBL" id="LWDG02000222">
    <property type="protein sequence ID" value="KAE8267503.1"/>
    <property type="molecule type" value="Genomic_DNA"/>
</dbReference>
<dbReference type="Proteomes" id="UP000078113">
    <property type="component" value="Unassembled WGS sequence"/>
</dbReference>
<sequence length="82" mass="9152">MVLYAHFRYRTKRSYYGSFDPTDMTDAIVAASAGGLMNAFDRRALSEPGGYHGARKVQVRLGMVRDVNDTLGEPRFGFVVCD</sequence>